<reference evidence="4" key="1">
    <citation type="journal article" date="2023" name="Commun. Biol.">
        <title>Genome analysis of Parmales, the sister group of diatoms, reveals the evolutionary specialization of diatoms from phago-mixotrophs to photoautotrophs.</title>
        <authorList>
            <person name="Ban H."/>
            <person name="Sato S."/>
            <person name="Yoshikawa S."/>
            <person name="Yamada K."/>
            <person name="Nakamura Y."/>
            <person name="Ichinomiya M."/>
            <person name="Sato N."/>
            <person name="Blanc-Mathieu R."/>
            <person name="Endo H."/>
            <person name="Kuwata A."/>
            <person name="Ogata H."/>
        </authorList>
    </citation>
    <scope>NUCLEOTIDE SEQUENCE [LARGE SCALE GENOMIC DNA]</scope>
    <source>
        <strain evidence="4">NIES 3699</strain>
    </source>
</reference>
<dbReference type="Gene3D" id="3.40.50.300">
    <property type="entry name" value="P-loop containing nucleotide triphosphate hydrolases"/>
    <property type="match status" value="1"/>
</dbReference>
<name>A0A9W7KXL3_9STRA</name>
<dbReference type="Proteomes" id="UP001165160">
    <property type="component" value="Unassembled WGS sequence"/>
</dbReference>
<keyword evidence="1" id="KW-0547">Nucleotide-binding</keyword>
<comment type="caution">
    <text evidence="3">The sequence shown here is derived from an EMBL/GenBank/DDBJ whole genome shotgun (WGS) entry which is preliminary data.</text>
</comment>
<dbReference type="SMART" id="SM00175">
    <property type="entry name" value="RAB"/>
    <property type="match status" value="1"/>
</dbReference>
<evidence type="ECO:0000256" key="2">
    <source>
        <dbReference type="SAM" id="MobiDB-lite"/>
    </source>
</evidence>
<dbReference type="AlphaFoldDB" id="A0A9W7KXL3"/>
<dbReference type="GO" id="GO:0005525">
    <property type="term" value="F:GTP binding"/>
    <property type="evidence" value="ECO:0007669"/>
    <property type="project" value="InterPro"/>
</dbReference>
<feature type="region of interest" description="Disordered" evidence="2">
    <location>
        <begin position="351"/>
        <end position="376"/>
    </location>
</feature>
<dbReference type="GO" id="GO:0003924">
    <property type="term" value="F:GTPase activity"/>
    <property type="evidence" value="ECO:0007669"/>
    <property type="project" value="InterPro"/>
</dbReference>
<dbReference type="Pfam" id="PF00071">
    <property type="entry name" value="Ras"/>
    <property type="match status" value="1"/>
</dbReference>
<dbReference type="EMBL" id="BRXX01000522">
    <property type="protein sequence ID" value="GMI15557.1"/>
    <property type="molecule type" value="Genomic_DNA"/>
</dbReference>
<organism evidence="3 4">
    <name type="scientific">Triparma verrucosa</name>
    <dbReference type="NCBI Taxonomy" id="1606542"/>
    <lineage>
        <taxon>Eukaryota</taxon>
        <taxon>Sar</taxon>
        <taxon>Stramenopiles</taxon>
        <taxon>Ochrophyta</taxon>
        <taxon>Bolidophyceae</taxon>
        <taxon>Parmales</taxon>
        <taxon>Triparmaceae</taxon>
        <taxon>Triparma</taxon>
    </lineage>
</organism>
<protein>
    <submittedName>
        <fullName evidence="3">Uncharacterized protein</fullName>
    </submittedName>
</protein>
<accession>A0A9W7KXL3</accession>
<evidence type="ECO:0000256" key="1">
    <source>
        <dbReference type="ARBA" id="ARBA00022741"/>
    </source>
</evidence>
<sequence length="606" mass="67035">MEVNPPTVAKVLVLGDPKVGKTSLIESLSFTGANEPNKIEPETPETEVLLETERFVISKKTFDITKDMVVGEGATLSNPTGTEDYEWVADLPSSCELRFWEPKVKEKEKNKWEKLRSAIMGKHVDTLVGELRDGVLKAGTSDTAEVEIFRNSACVLIMFDVTNMKSFFSAIGHHYKKVKELIPESTIILVAGKGDLTLRQVVEEDEIERFCIKEGIFFVHVSVLTKMSINMLQTMIKIQVLGLLRANEGNSLYDLDDLLVIGEGDIDAEFFLKHHDDSHLRRHKSVYTQMDVQDESVLEAFEGLTVPERDFTSVEATLGKFRLDPCKGVDLKGDALEKALKALTTRVHTIREGAEEDEREGEGQGGNTGVGEAWEEPKDIGNNELREAFGMLGRSLPSTEGGRGRRGNAVGAGAGMGMESAQSGTRASAKKVVKSPNTKRGGMDRQRKDKKKEKGDVVQKERVPDLRIQVGLPGGKTAALVMFPGDNVIDVAKKFIAENNLPNTDKVTENLCKKIDLAKKKKAELENLPHSRVQANHKVLGRLEVELSSGTKRSIVLREGDDPKLIVEAFSSRHIGEVTKGQKKELIKILSVELERKSKAAKRRKS</sequence>
<evidence type="ECO:0000313" key="4">
    <source>
        <dbReference type="Proteomes" id="UP001165160"/>
    </source>
</evidence>
<proteinExistence type="predicted"/>
<gene>
    <name evidence="3" type="ORF">TrVE_jg12005</name>
</gene>
<dbReference type="PANTHER" id="PTHR47978">
    <property type="match status" value="1"/>
</dbReference>
<feature type="region of interest" description="Disordered" evidence="2">
    <location>
        <begin position="394"/>
        <end position="460"/>
    </location>
</feature>
<dbReference type="PROSITE" id="PS51419">
    <property type="entry name" value="RAB"/>
    <property type="match status" value="1"/>
</dbReference>
<dbReference type="InterPro" id="IPR001806">
    <property type="entry name" value="Small_GTPase"/>
</dbReference>
<feature type="compositionally biased region" description="Basic and acidic residues" evidence="2">
    <location>
        <begin position="441"/>
        <end position="460"/>
    </location>
</feature>
<keyword evidence="4" id="KW-1185">Reference proteome</keyword>
<evidence type="ECO:0000313" key="3">
    <source>
        <dbReference type="EMBL" id="GMI15557.1"/>
    </source>
</evidence>
<dbReference type="SUPFAM" id="SSF52540">
    <property type="entry name" value="P-loop containing nucleoside triphosphate hydrolases"/>
    <property type="match status" value="1"/>
</dbReference>
<dbReference type="InterPro" id="IPR027417">
    <property type="entry name" value="P-loop_NTPase"/>
</dbReference>